<keyword evidence="2" id="KW-1185">Reference proteome</keyword>
<gene>
    <name evidence="1" type="ORF">ACFQGP_00260</name>
</gene>
<reference evidence="2" key="1">
    <citation type="journal article" date="2019" name="Int. J. Syst. Evol. Microbiol.">
        <title>The Global Catalogue of Microorganisms (GCM) 10K type strain sequencing project: providing services to taxonomists for standard genome sequencing and annotation.</title>
        <authorList>
            <consortium name="The Broad Institute Genomics Platform"/>
            <consortium name="The Broad Institute Genome Sequencing Center for Infectious Disease"/>
            <person name="Wu L."/>
            <person name="Ma J."/>
        </authorList>
    </citation>
    <scope>NUCLEOTIDE SEQUENCE [LARGE SCALE GENOMIC DNA]</scope>
    <source>
        <strain evidence="2">CCM 8904</strain>
    </source>
</reference>
<evidence type="ECO:0000313" key="2">
    <source>
        <dbReference type="Proteomes" id="UP001596289"/>
    </source>
</evidence>
<proteinExistence type="predicted"/>
<dbReference type="Proteomes" id="UP001596289">
    <property type="component" value="Unassembled WGS sequence"/>
</dbReference>
<dbReference type="EMBL" id="JBHSSL010000003">
    <property type="protein sequence ID" value="MFC6169020.1"/>
    <property type="molecule type" value="Genomic_DNA"/>
</dbReference>
<comment type="caution">
    <text evidence="1">The sequence shown here is derived from an EMBL/GenBank/DDBJ whole genome shotgun (WGS) entry which is preliminary data.</text>
</comment>
<protein>
    <submittedName>
        <fullName evidence="1">Uncharacterized protein</fullName>
    </submittedName>
</protein>
<sequence>MDYFLNGLLSPSNTAIEQNMLRRLTLFQQLGRSAKVVLCAYSTSSAAYVQQHHLNDTVISCFDWLQEVATWQGKPLRRDDLTTLDNYQRTNVKEGYLYLAGTHLLARSKVNQHGEIMRVTYYDDTERQLEIDHYDSRGFLSCKQLFDVNQQLVGEHYLNPAGQLCLTITYAQKRPVLYHLVRRQQLFTTQQDFLQYCLGQMLPDADVVVAERREYDALLAKIVCRLRVVRLYNAAYQADVAVADLFLARKAAQLTNAKMLLLDEYTAPVADLKGQWQKILNQN</sequence>
<organism evidence="1 2">
    <name type="scientific">Loigolactobacillus jiayinensis</name>
    <dbReference type="NCBI Taxonomy" id="2486016"/>
    <lineage>
        <taxon>Bacteria</taxon>
        <taxon>Bacillati</taxon>
        <taxon>Bacillota</taxon>
        <taxon>Bacilli</taxon>
        <taxon>Lactobacillales</taxon>
        <taxon>Lactobacillaceae</taxon>
        <taxon>Loigolactobacillus</taxon>
    </lineage>
</organism>
<evidence type="ECO:0000313" key="1">
    <source>
        <dbReference type="EMBL" id="MFC6169020.1"/>
    </source>
</evidence>
<name>A0ABW1R806_9LACO</name>
<accession>A0ABW1R806</accession>
<dbReference type="RefSeq" id="WP_125553840.1">
    <property type="nucleotide sequence ID" value="NZ_JBHSSL010000003.1"/>
</dbReference>